<dbReference type="InterPro" id="IPR010610">
    <property type="entry name" value="EryCIII-like_C"/>
</dbReference>
<dbReference type="CDD" id="cd03784">
    <property type="entry name" value="GT1_Gtf-like"/>
    <property type="match status" value="1"/>
</dbReference>
<evidence type="ECO:0000313" key="5">
    <source>
        <dbReference type="Proteomes" id="UP000198688"/>
    </source>
</evidence>
<name>A0A1H1WNR7_9ACTN</name>
<dbReference type="RefSeq" id="WP_092543911.1">
    <property type="nucleotide sequence ID" value="NZ_BOMJ01000039.1"/>
</dbReference>
<dbReference type="PANTHER" id="PTHR48050">
    <property type="entry name" value="STEROL 3-BETA-GLUCOSYLTRANSFERASE"/>
    <property type="match status" value="1"/>
</dbReference>
<sequence length="424" mass="45008">MRVLVLTLGTRGDVQPFLPLTRELHRRGHQAVIAAPQRFAELAAAHAVPFFALDDGPLRVLDAGSAVGDVAEGGLRAKAALMRRLPEMFSQVLADCWQAASDGADVIVHNGQVIAGQHVAEKLGVPAVLALPLPMYVPTHEFPWPGQDFPDRLPRALNRATYAGMRAPALMFGRTVDRWREKLGLPRRRGRHDPTRRPDGGPAPVLHAISPAVLPRPADWPDTAQVTGYWFAEPTAPAAGDGLSDHARTLLDGPMPPVFVGFGSMAGRFPAETTRIVLDALDRAGLPGIVAGGWGGLQPFTSDRHAFVSGEVDHEAVFARCAVIVHHGGAGTTAAAARAGRPQVICPFVGDQPFWGRRMQHLGVAPAPVSLKSLEVRSLAVAVRQAADDAGMAETAERLGGRIRVDDGVTVAVDALEQVAAAGR</sequence>
<dbReference type="GO" id="GO:0033072">
    <property type="term" value="P:vancomycin biosynthetic process"/>
    <property type="evidence" value="ECO:0007669"/>
    <property type="project" value="UniProtKB-ARBA"/>
</dbReference>
<gene>
    <name evidence="4" type="ORF">SAMN04489716_2175</name>
</gene>
<dbReference type="Gene3D" id="3.40.50.2000">
    <property type="entry name" value="Glycogen Phosphorylase B"/>
    <property type="match status" value="2"/>
</dbReference>
<evidence type="ECO:0000259" key="2">
    <source>
        <dbReference type="Pfam" id="PF03033"/>
    </source>
</evidence>
<dbReference type="Pfam" id="PF03033">
    <property type="entry name" value="Glyco_transf_28"/>
    <property type="match status" value="1"/>
</dbReference>
<dbReference type="GO" id="GO:0008194">
    <property type="term" value="F:UDP-glycosyltransferase activity"/>
    <property type="evidence" value="ECO:0007669"/>
    <property type="project" value="InterPro"/>
</dbReference>
<dbReference type="FunFam" id="3.40.50.2000:FF:000009">
    <property type="entry name" value="Sterol 3-beta-glucosyltransferase UGT80A2"/>
    <property type="match status" value="1"/>
</dbReference>
<dbReference type="SUPFAM" id="SSF53756">
    <property type="entry name" value="UDP-Glycosyltransferase/glycogen phosphorylase"/>
    <property type="match status" value="1"/>
</dbReference>
<feature type="domain" description="Glycosyltransferase family 28 N-terminal" evidence="2">
    <location>
        <begin position="3"/>
        <end position="136"/>
    </location>
</feature>
<feature type="domain" description="Erythromycin biosynthesis protein CIII-like C-terminal" evidence="3">
    <location>
        <begin position="316"/>
        <end position="399"/>
    </location>
</feature>
<dbReference type="GO" id="GO:0005975">
    <property type="term" value="P:carbohydrate metabolic process"/>
    <property type="evidence" value="ECO:0007669"/>
    <property type="project" value="InterPro"/>
</dbReference>
<dbReference type="GO" id="GO:0016758">
    <property type="term" value="F:hexosyltransferase activity"/>
    <property type="evidence" value="ECO:0007669"/>
    <property type="project" value="InterPro"/>
</dbReference>
<dbReference type="InterPro" id="IPR004276">
    <property type="entry name" value="GlycoTrans_28_N"/>
</dbReference>
<proteinExistence type="predicted"/>
<reference evidence="4 5" key="1">
    <citation type="submission" date="2016-10" db="EMBL/GenBank/DDBJ databases">
        <authorList>
            <person name="de Groot N.N."/>
        </authorList>
    </citation>
    <scope>NUCLEOTIDE SEQUENCE [LARGE SCALE GENOMIC DNA]</scope>
    <source>
        <strain evidence="4 5">DSM 43941</strain>
    </source>
</reference>
<dbReference type="AlphaFoldDB" id="A0A1H1WNR7"/>
<dbReference type="PANTHER" id="PTHR48050:SF13">
    <property type="entry name" value="STEROL 3-BETA-GLUCOSYLTRANSFERASE UGT80A2"/>
    <property type="match status" value="1"/>
</dbReference>
<dbReference type="InterPro" id="IPR050426">
    <property type="entry name" value="Glycosyltransferase_28"/>
</dbReference>
<evidence type="ECO:0000256" key="1">
    <source>
        <dbReference type="SAM" id="MobiDB-lite"/>
    </source>
</evidence>
<keyword evidence="4" id="KW-0808">Transferase</keyword>
<dbReference type="InterPro" id="IPR002213">
    <property type="entry name" value="UDP_glucos_trans"/>
</dbReference>
<keyword evidence="5" id="KW-1185">Reference proteome</keyword>
<accession>A0A1H1WNR7</accession>
<feature type="region of interest" description="Disordered" evidence="1">
    <location>
        <begin position="186"/>
        <end position="205"/>
    </location>
</feature>
<dbReference type="Pfam" id="PF06722">
    <property type="entry name" value="EryCIII-like_C"/>
    <property type="match status" value="1"/>
</dbReference>
<dbReference type="STRING" id="113562.SAMN04489716_2175"/>
<evidence type="ECO:0000313" key="4">
    <source>
        <dbReference type="EMBL" id="SDS98704.1"/>
    </source>
</evidence>
<dbReference type="EMBL" id="LT629758">
    <property type="protein sequence ID" value="SDS98704.1"/>
    <property type="molecule type" value="Genomic_DNA"/>
</dbReference>
<protein>
    <submittedName>
        <fullName evidence="4">Sterol 3beta-glucosyltransferase</fullName>
    </submittedName>
</protein>
<evidence type="ECO:0000259" key="3">
    <source>
        <dbReference type="Pfam" id="PF06722"/>
    </source>
</evidence>
<dbReference type="OrthoDB" id="3253247at2"/>
<organism evidence="4 5">
    <name type="scientific">Actinoplanes derwentensis</name>
    <dbReference type="NCBI Taxonomy" id="113562"/>
    <lineage>
        <taxon>Bacteria</taxon>
        <taxon>Bacillati</taxon>
        <taxon>Actinomycetota</taxon>
        <taxon>Actinomycetes</taxon>
        <taxon>Micromonosporales</taxon>
        <taxon>Micromonosporaceae</taxon>
        <taxon>Actinoplanes</taxon>
    </lineage>
</organism>
<dbReference type="Proteomes" id="UP000198688">
    <property type="component" value="Chromosome I"/>
</dbReference>